<sequence length="186" mass="21891">MIEEFKNPIVLKMTRISHNQYEIEIWNGRHSGGAILRREDFKAFVALVEKDNDFNQEIYVEGYRSESFLQGLHSKSERLDDDFYKNGHFLIIENATYDHTDIRLIVGDVQDGLTCVVEIIECKIEDVAKHVKNLDSEYGDLQLERHHIDELKTMRSRPRIFGLRRRKSQNSNFLDFSCLQDLKLDV</sequence>
<organism evidence="1">
    <name type="scientific">Rhizobium phage IG49</name>
    <dbReference type="NCBI Taxonomy" id="3129228"/>
    <lineage>
        <taxon>Viruses</taxon>
        <taxon>Duplodnaviria</taxon>
        <taxon>Heunggongvirae</taxon>
        <taxon>Uroviricota</taxon>
        <taxon>Caudoviricetes</taxon>
    </lineage>
</organism>
<gene>
    <name evidence="1" type="ORF">VGRTQORK_CDS0074</name>
</gene>
<dbReference type="EMBL" id="PP429227">
    <property type="protein sequence ID" value="XCI77687.1"/>
    <property type="molecule type" value="Genomic_DNA"/>
</dbReference>
<reference evidence="1" key="1">
    <citation type="submission" date="2024-03" db="EMBL/GenBank/DDBJ databases">
        <authorList>
            <person name="Chantapakul B."/>
            <person name="Wang S."/>
        </authorList>
    </citation>
    <scope>NUCLEOTIDE SEQUENCE</scope>
</reference>
<evidence type="ECO:0000313" key="1">
    <source>
        <dbReference type="EMBL" id="XCI77687.1"/>
    </source>
</evidence>
<proteinExistence type="predicted"/>
<accession>A0AAU8HYM0</accession>
<protein>
    <submittedName>
        <fullName evidence="1">Uncharacterized protein</fullName>
    </submittedName>
</protein>
<name>A0AAU8HYM0_9CAUD</name>